<dbReference type="STRING" id="41688.A0A2N3NJA7"/>
<evidence type="ECO:0000256" key="1">
    <source>
        <dbReference type="SAM" id="MobiDB-lite"/>
    </source>
</evidence>
<dbReference type="InterPro" id="IPR018392">
    <property type="entry name" value="LysM"/>
</dbReference>
<accession>A0A2N3NJA7</accession>
<dbReference type="FunFam" id="2.60.40.1210:FF:000004">
    <property type="entry name" value="Cellobiose dehydrogenase"/>
    <property type="match status" value="1"/>
</dbReference>
<dbReference type="InterPro" id="IPR053208">
    <property type="entry name" value="GMC_Oxidoreductase_CD"/>
</dbReference>
<feature type="signal peptide" evidence="2">
    <location>
        <begin position="1"/>
        <end position="17"/>
    </location>
</feature>
<dbReference type="SUPFAM" id="SSF49344">
    <property type="entry name" value="CBD9-like"/>
    <property type="match status" value="1"/>
</dbReference>
<dbReference type="SUPFAM" id="SSF54106">
    <property type="entry name" value="LysM domain"/>
    <property type="match status" value="1"/>
</dbReference>
<keyword evidence="2" id="KW-0732">Signal</keyword>
<feature type="chain" id="PRO_5014820338" description="LysM domain-containing protein" evidence="2">
    <location>
        <begin position="18"/>
        <end position="289"/>
    </location>
</feature>
<evidence type="ECO:0000313" key="5">
    <source>
        <dbReference type="Proteomes" id="UP000233524"/>
    </source>
</evidence>
<dbReference type="VEuPathDB" id="FungiDB:jhhlp_000711"/>
<dbReference type="Pfam" id="PF01476">
    <property type="entry name" value="LysM"/>
    <property type="match status" value="1"/>
</dbReference>
<dbReference type="Proteomes" id="UP000233524">
    <property type="component" value="Unassembled WGS sequence"/>
</dbReference>
<evidence type="ECO:0000259" key="3">
    <source>
        <dbReference type="PROSITE" id="PS51782"/>
    </source>
</evidence>
<feature type="region of interest" description="Disordered" evidence="1">
    <location>
        <begin position="218"/>
        <end position="241"/>
    </location>
</feature>
<proteinExistence type="predicted"/>
<gene>
    <name evidence="4" type="ORF">jhhlp_000711</name>
</gene>
<dbReference type="PANTHER" id="PTHR47190:SF1">
    <property type="entry name" value="GLUCOSE-METHANOL-CHOLINE OXIDOREDUCTASE N-TERMINAL DOMAIN-CONTAINING PROTEIN"/>
    <property type="match status" value="1"/>
</dbReference>
<dbReference type="PANTHER" id="PTHR47190">
    <property type="entry name" value="DEHYDROGENASE, PUTATIVE-RELATED"/>
    <property type="match status" value="1"/>
</dbReference>
<dbReference type="Gene3D" id="2.60.40.1210">
    <property type="entry name" value="Cellobiose dehydrogenase, cytochrome domain"/>
    <property type="match status" value="1"/>
</dbReference>
<comment type="caution">
    <text evidence="4">The sequence shown here is derived from an EMBL/GenBank/DDBJ whole genome shotgun (WGS) entry which is preliminary data.</text>
</comment>
<feature type="domain" description="LysM" evidence="3">
    <location>
        <begin position="243"/>
        <end position="287"/>
    </location>
</feature>
<sequence>MKSFASIILAVAPLAFAQEPTPYTDADTGIGFNTWSTPSVRYGMALPADALETDATEYIGLLTCASPEGANTGWCGISFGGGMVNNLLLLAYPHNDQVLTSFRWADGYSPPGPYTGEAHLTQISSVVNDTSFSVIYRCQGCLQWKQGETEGAVSTSAGLAVTGWAHATANVRDPDCADSAGTAQHTTQGIMGAQLSNEAASRSYEQWAQLATDVVRGTCGGDSKPAQPSQPAQPPAGGAGCSQKYTVPSGSYCYLIASEHGLSVDQLVQLNSGLDCSTLQPGQEVCVKG</sequence>
<keyword evidence="5" id="KW-1185">Reference proteome</keyword>
<dbReference type="EMBL" id="NLAX01000003">
    <property type="protein sequence ID" value="PKS12504.1"/>
    <property type="molecule type" value="Genomic_DNA"/>
</dbReference>
<dbReference type="CDD" id="cd09630">
    <property type="entry name" value="CDH_like_cytochrome"/>
    <property type="match status" value="1"/>
</dbReference>
<dbReference type="InterPro" id="IPR015920">
    <property type="entry name" value="Cellobiose_DH-like_cyt"/>
</dbReference>
<evidence type="ECO:0000256" key="2">
    <source>
        <dbReference type="SAM" id="SignalP"/>
    </source>
</evidence>
<protein>
    <recommendedName>
        <fullName evidence="3">LysM domain-containing protein</fullName>
    </recommendedName>
</protein>
<dbReference type="SMART" id="SM00257">
    <property type="entry name" value="LysM"/>
    <property type="match status" value="1"/>
</dbReference>
<dbReference type="Gene3D" id="3.10.350.10">
    <property type="entry name" value="LysM domain"/>
    <property type="match status" value="1"/>
</dbReference>
<dbReference type="PROSITE" id="PS51782">
    <property type="entry name" value="LYSM"/>
    <property type="match status" value="1"/>
</dbReference>
<reference evidence="4 5" key="1">
    <citation type="journal article" date="2017" name="G3 (Bethesda)">
        <title>First Draft Genome Sequence of the Pathogenic Fungus Lomentospora prolificans (Formerly Scedosporium prolificans).</title>
        <authorList>
            <person name="Luo R."/>
            <person name="Zimin A."/>
            <person name="Workman R."/>
            <person name="Fan Y."/>
            <person name="Pertea G."/>
            <person name="Grossman N."/>
            <person name="Wear M.P."/>
            <person name="Jia B."/>
            <person name="Miller H."/>
            <person name="Casadevall A."/>
            <person name="Timp W."/>
            <person name="Zhang S.X."/>
            <person name="Salzberg S.L."/>
        </authorList>
    </citation>
    <scope>NUCLEOTIDE SEQUENCE [LARGE SCALE GENOMIC DNA]</scope>
    <source>
        <strain evidence="4 5">JHH-5317</strain>
    </source>
</reference>
<name>A0A2N3NJA7_9PEZI</name>
<dbReference type="CDD" id="cd00118">
    <property type="entry name" value="LysM"/>
    <property type="match status" value="1"/>
</dbReference>
<dbReference type="OrthoDB" id="413885at2759"/>
<organism evidence="4 5">
    <name type="scientific">Lomentospora prolificans</name>
    <dbReference type="NCBI Taxonomy" id="41688"/>
    <lineage>
        <taxon>Eukaryota</taxon>
        <taxon>Fungi</taxon>
        <taxon>Dikarya</taxon>
        <taxon>Ascomycota</taxon>
        <taxon>Pezizomycotina</taxon>
        <taxon>Sordariomycetes</taxon>
        <taxon>Hypocreomycetidae</taxon>
        <taxon>Microascales</taxon>
        <taxon>Microascaceae</taxon>
        <taxon>Lomentospora</taxon>
    </lineage>
</organism>
<evidence type="ECO:0000313" key="4">
    <source>
        <dbReference type="EMBL" id="PKS12504.1"/>
    </source>
</evidence>
<dbReference type="InParanoid" id="A0A2N3NJA7"/>
<dbReference type="AlphaFoldDB" id="A0A2N3NJA7"/>
<dbReference type="Pfam" id="PF16010">
    <property type="entry name" value="CDH-cyt"/>
    <property type="match status" value="1"/>
</dbReference>
<dbReference type="InterPro" id="IPR036779">
    <property type="entry name" value="LysM_dom_sf"/>
</dbReference>